<evidence type="ECO:0000256" key="14">
    <source>
        <dbReference type="ARBA" id="ARBA00023098"/>
    </source>
</evidence>
<keyword evidence="6" id="KW-0963">Cytoplasm</keyword>
<feature type="compositionally biased region" description="Acidic residues" evidence="22">
    <location>
        <begin position="726"/>
        <end position="738"/>
    </location>
</feature>
<evidence type="ECO:0000256" key="19">
    <source>
        <dbReference type="ARBA" id="ARBA00047886"/>
    </source>
</evidence>
<keyword evidence="9" id="KW-0808">Transferase</keyword>
<feature type="region of interest" description="Disordered" evidence="22">
    <location>
        <begin position="718"/>
        <end position="738"/>
    </location>
</feature>
<evidence type="ECO:0000256" key="1">
    <source>
        <dbReference type="ARBA" id="ARBA00004170"/>
    </source>
</evidence>
<feature type="compositionally biased region" description="Basic and acidic residues" evidence="22">
    <location>
        <begin position="1"/>
        <end position="10"/>
    </location>
</feature>
<evidence type="ECO:0000256" key="13">
    <source>
        <dbReference type="ARBA" id="ARBA00023011"/>
    </source>
</evidence>
<dbReference type="SUPFAM" id="SSF53756">
    <property type="entry name" value="UDP-Glycosyltransferase/glycogen phosphorylase"/>
    <property type="match status" value="1"/>
</dbReference>
<comment type="function">
    <text evidence="21">Sterol glycosyltransferase responsible for the glycosylation of ergosterol to form ergosterol-glucoside.</text>
</comment>
<feature type="compositionally biased region" description="Polar residues" evidence="22">
    <location>
        <begin position="602"/>
        <end position="613"/>
    </location>
</feature>
<evidence type="ECO:0000313" key="24">
    <source>
        <dbReference type="EMBL" id="CAF9917477.1"/>
    </source>
</evidence>
<dbReference type="InterPro" id="IPR050426">
    <property type="entry name" value="Glycosyltransferase_28"/>
</dbReference>
<evidence type="ECO:0000256" key="15">
    <source>
        <dbReference type="ARBA" id="ARBA00023136"/>
    </source>
</evidence>
<dbReference type="Pfam" id="PF02893">
    <property type="entry name" value="GRAM"/>
    <property type="match status" value="2"/>
</dbReference>
<evidence type="ECO:0000256" key="4">
    <source>
        <dbReference type="ARBA" id="ARBA00012650"/>
    </source>
</evidence>
<dbReference type="InterPro" id="IPR048066">
    <property type="entry name" value="ATG26_PH_GRAM1"/>
</dbReference>
<name>A0A8H3F7J0_9LECA</name>
<sequence>MASKDEEKERKRAGKLTQKHKHDTTLHFPQRLEMGNDIDDDVASVNVHLTQSLLPFIAANGSTANLHPHSDDGFSSGSETERERIESHSLKPDTSTDSDQTTDTETLRNKDKTAQSVVFQSSRSRSDLSHHKRLDSKLLKSLPKLSIRSPRDKNYLSQSMIFPPRRNSSPATPHGITPRDAPVLSQILEAQAQMAELDDDKKLDGAILSVEEKTEEKKSVSLEEALMKIFDLKEEEEVLAEYSCWLMQSVLLQGYLYITSKHICYFAYLPKKSDNIAKSGHLSKRGKSNPRYNRYWVVLQGDVLSYYTDPKERYFPSGTVDLRSGISAALDKSRDALSFTVTTHTRAYHFKADSAASAKEWVKTLQKVIFRSHNDGDSVKICLPLANVVDIEESPVLEWADTFKIRTVDSDETYAVDEYYFTFFSFGKDASEVLKSLIDDLSPPKPPANALIAEQTGSAHLDKAGSLTDSARHPLFETVKATLSPGTPSPGGPSSARASGEWSRKSFDSRRSIDISREVDRVSFDHSRIFEDKGKRSSSTGRMGARSTTLDSLRSEEFSDSFVKSLDHGAASDTASTVDDTSASQILSRSDVFRSPTISRFSVSPDRATSQDMLSHKANSRRDEVVVSPPSKSEDKQLSVAKDSYITPRQSAELSPAQQSTSASSLQQLIKNPISQKAVGLAGFLRRKSGKMGSIISSESMNYVGKVSGMWAGGRKHYGDAQPTLGEDDEDINDPDEDETHATRFREHFSLPPSEKLQATYFGRLFRTLPLYGKVYIGDRHFCYRSLIPGTRTKLILPLAHIENVTKERGFTSLQYALVVKIQGFEEIFFEFNSADIRDDCAITLLHGLETIKQWQGAGEVLSPNDVFDAEVAKEEHKLLLDARSGADEVHFTLPKGSSANTVDTSDTTPITFDDPRVSILNFKPTESLRITCLTIGSRGDVQPYIALAKGLIAEGHKVRIATHSEFEPWIREHGIDFAVVDGNPAELMRICVEHGMFTVSFMKEATSKFRGWIDDLLRSAWKACQDTDLLIESPSAMAGIHIAEALEIPYFRAFGMPWTRTRAYPHAFAVPNKRRGGAYNQLSYVLFDALFWTGISGQVNRWRKNDLKLRETTFERLHANKVPFLYNFSPSVVPPPLDYSDWVRVTGYWFLDEGKEWTPPAELSAFIKKARDDDKKLVYIGFGSIVVSDPAALTKAVIDSVLKADVRCILSKGWSDRLGGVDVSKPEVPLPDDIHQIKSAPHDWLFQQIDAAVHHGGAGTTGASLRAGIPTIIKPFFGDQFFFGSRVEDLRVGICMRKMNVSLFSRALWEATHSERMIGKAKALGEQIRQEDGVHTAIQAIYRDMEYAKTLIKRKNPDGPTAGNRQELDIGDEESWTFIGGESDPDLLKRIQDWDLSGRAESMKRNRDDIDPHDAAQLKTNNKQDGPSNQSQDEDGDDGAAEAEDGAKRRRKRDSLRMGIDKGSGEKSPLGLRFLRRSSRS</sequence>
<dbReference type="CDD" id="cd13216">
    <property type="entry name" value="PH-GRAM2_AGT26"/>
    <property type="match status" value="1"/>
</dbReference>
<dbReference type="PROSITE" id="PS50003">
    <property type="entry name" value="PH_DOMAIN"/>
    <property type="match status" value="1"/>
</dbReference>
<feature type="compositionally biased region" description="Basic residues" evidence="22">
    <location>
        <begin position="11"/>
        <end position="22"/>
    </location>
</feature>
<dbReference type="EMBL" id="CAJPDQ010000012">
    <property type="protein sequence ID" value="CAF9917477.1"/>
    <property type="molecule type" value="Genomic_DNA"/>
</dbReference>
<dbReference type="Pfam" id="PF00169">
    <property type="entry name" value="PH"/>
    <property type="match status" value="1"/>
</dbReference>
<feature type="compositionally biased region" description="Basic and acidic residues" evidence="22">
    <location>
        <begin position="79"/>
        <end position="91"/>
    </location>
</feature>
<dbReference type="EC" id="2.4.1.173" evidence="4"/>
<dbReference type="InterPro" id="IPR010610">
    <property type="entry name" value="EryCIII-like_C"/>
</dbReference>
<dbReference type="InterPro" id="IPR004276">
    <property type="entry name" value="GlycoTrans_28_N"/>
</dbReference>
<evidence type="ECO:0000256" key="16">
    <source>
        <dbReference type="ARBA" id="ARBA00023166"/>
    </source>
</evidence>
<comment type="subcellular location">
    <subcellularLocation>
        <location evidence="2">Cytoplasm</location>
    </subcellularLocation>
    <subcellularLocation>
        <location evidence="1">Membrane</location>
        <topology evidence="1">Peripheral membrane protein</topology>
    </subcellularLocation>
</comment>
<evidence type="ECO:0000256" key="10">
    <source>
        <dbReference type="ARBA" id="ARBA00022737"/>
    </source>
</evidence>
<evidence type="ECO:0000256" key="20">
    <source>
        <dbReference type="ARBA" id="ARBA00049453"/>
    </source>
</evidence>
<dbReference type="Gene3D" id="3.40.50.2000">
    <property type="entry name" value="Glycogen Phosphorylase B"/>
    <property type="match status" value="2"/>
</dbReference>
<dbReference type="GO" id="GO:0016126">
    <property type="term" value="P:sterol biosynthetic process"/>
    <property type="evidence" value="ECO:0007669"/>
    <property type="project" value="UniProtKB-KW"/>
</dbReference>
<feature type="region of interest" description="Disordered" evidence="22">
    <location>
        <begin position="481"/>
        <end position="503"/>
    </location>
</feature>
<dbReference type="FunFam" id="3.40.50.2000:FF:000029">
    <property type="entry name" value="Sterol 3-beta-glucosyltransferase"/>
    <property type="match status" value="1"/>
</dbReference>
<dbReference type="InterPro" id="IPR002213">
    <property type="entry name" value="UDP_glucos_trans"/>
</dbReference>
<evidence type="ECO:0000256" key="21">
    <source>
        <dbReference type="ARBA" id="ARBA00059773"/>
    </source>
</evidence>
<keyword evidence="7" id="KW-0444">Lipid biosynthesis</keyword>
<evidence type="ECO:0000313" key="25">
    <source>
        <dbReference type="Proteomes" id="UP000664169"/>
    </source>
</evidence>
<organism evidence="24 25">
    <name type="scientific">Gomphillus americanus</name>
    <dbReference type="NCBI Taxonomy" id="1940652"/>
    <lineage>
        <taxon>Eukaryota</taxon>
        <taxon>Fungi</taxon>
        <taxon>Dikarya</taxon>
        <taxon>Ascomycota</taxon>
        <taxon>Pezizomycotina</taxon>
        <taxon>Lecanoromycetes</taxon>
        <taxon>OSLEUM clade</taxon>
        <taxon>Ostropomycetidae</taxon>
        <taxon>Ostropales</taxon>
        <taxon>Graphidaceae</taxon>
        <taxon>Gomphilloideae</taxon>
        <taxon>Gomphillus</taxon>
    </lineage>
</organism>
<dbReference type="Pfam" id="PF03033">
    <property type="entry name" value="Glyco_transf_28"/>
    <property type="match status" value="1"/>
</dbReference>
<dbReference type="InterPro" id="IPR004182">
    <property type="entry name" value="GRAM"/>
</dbReference>
<dbReference type="Proteomes" id="UP000664169">
    <property type="component" value="Unassembled WGS sequence"/>
</dbReference>
<comment type="catalytic activity">
    <reaction evidence="19">
        <text>ergosterol + UDP-alpha-D-glucose = ergosteryl 3-beta-D-glucoside + UDP + H(+)</text>
        <dbReference type="Rhea" id="RHEA:61836"/>
        <dbReference type="ChEBI" id="CHEBI:15378"/>
        <dbReference type="ChEBI" id="CHEBI:16933"/>
        <dbReference type="ChEBI" id="CHEBI:52973"/>
        <dbReference type="ChEBI" id="CHEBI:58223"/>
        <dbReference type="ChEBI" id="CHEBI:58885"/>
    </reaction>
    <physiologicalReaction direction="left-to-right" evidence="19">
        <dbReference type="Rhea" id="RHEA:61837"/>
    </physiologicalReaction>
</comment>
<dbReference type="InterPro" id="IPR048065">
    <property type="entry name" value="ATG26_PH_GRAM2"/>
</dbReference>
<evidence type="ECO:0000256" key="7">
    <source>
        <dbReference type="ARBA" id="ARBA00022516"/>
    </source>
</evidence>
<evidence type="ECO:0000256" key="5">
    <source>
        <dbReference type="ARBA" id="ARBA00017894"/>
    </source>
</evidence>
<comment type="caution">
    <text evidence="24">The sequence shown here is derived from an EMBL/GenBank/DDBJ whole genome shotgun (WGS) entry which is preliminary data.</text>
</comment>
<dbReference type="InterPro" id="IPR011993">
    <property type="entry name" value="PH-like_dom_sf"/>
</dbReference>
<evidence type="ECO:0000256" key="18">
    <source>
        <dbReference type="ARBA" id="ARBA00029843"/>
    </source>
</evidence>
<evidence type="ECO:0000256" key="11">
    <source>
        <dbReference type="ARBA" id="ARBA00022955"/>
    </source>
</evidence>
<keyword evidence="25" id="KW-1185">Reference proteome</keyword>
<dbReference type="InterPro" id="IPR001849">
    <property type="entry name" value="PH_domain"/>
</dbReference>
<keyword evidence="8" id="KW-0328">Glycosyltransferase</keyword>
<keyword evidence="17" id="KW-0753">Steroid metabolism</keyword>
<evidence type="ECO:0000256" key="22">
    <source>
        <dbReference type="SAM" id="MobiDB-lite"/>
    </source>
</evidence>
<evidence type="ECO:0000256" key="12">
    <source>
        <dbReference type="ARBA" id="ARBA00023006"/>
    </source>
</evidence>
<feature type="region of interest" description="Disordered" evidence="22">
    <location>
        <begin position="1354"/>
        <end position="1383"/>
    </location>
</feature>
<accession>A0A8H3F7J0</accession>
<gene>
    <name evidence="24" type="ORF">GOMPHAMPRED_001276</name>
</gene>
<evidence type="ECO:0000256" key="8">
    <source>
        <dbReference type="ARBA" id="ARBA00022676"/>
    </source>
</evidence>
<feature type="region of interest" description="Disordered" evidence="22">
    <location>
        <begin position="532"/>
        <end position="551"/>
    </location>
</feature>
<evidence type="ECO:0000259" key="23">
    <source>
        <dbReference type="PROSITE" id="PS50003"/>
    </source>
</evidence>
<dbReference type="PANTHER" id="PTHR48050">
    <property type="entry name" value="STEROL 3-BETA-GLUCOSYLTRANSFERASE"/>
    <property type="match status" value="1"/>
</dbReference>
<feature type="compositionally biased region" description="Polar residues" evidence="22">
    <location>
        <begin position="537"/>
        <end position="551"/>
    </location>
</feature>
<evidence type="ECO:0000256" key="3">
    <source>
        <dbReference type="ARBA" id="ARBA00006962"/>
    </source>
</evidence>
<proteinExistence type="inferred from homology"/>
<keyword evidence="10" id="KW-0677">Repeat</keyword>
<feature type="compositionally biased region" description="Polar residues" evidence="22">
    <location>
        <begin position="156"/>
        <end position="171"/>
    </location>
</feature>
<dbReference type="GO" id="GO:0016020">
    <property type="term" value="C:membrane"/>
    <property type="evidence" value="ECO:0007669"/>
    <property type="project" value="UniProtKB-SubCell"/>
</dbReference>
<keyword evidence="15" id="KW-0472">Membrane</keyword>
<dbReference type="FunFam" id="2.30.29.30:FF:000391">
    <property type="entry name" value="Sterol 3-beta-glucosyltransferase"/>
    <property type="match status" value="1"/>
</dbReference>
<dbReference type="Gene3D" id="2.30.29.30">
    <property type="entry name" value="Pleckstrin-homology domain (PH domain)/Phosphotyrosine-binding domain (PTB)"/>
    <property type="match status" value="3"/>
</dbReference>
<dbReference type="SMART" id="SM00568">
    <property type="entry name" value="GRAM"/>
    <property type="match status" value="2"/>
</dbReference>
<evidence type="ECO:0000256" key="17">
    <source>
        <dbReference type="ARBA" id="ARBA00023221"/>
    </source>
</evidence>
<keyword evidence="16" id="KW-1207">Sterol metabolism</keyword>
<dbReference type="Pfam" id="PF06722">
    <property type="entry name" value="EryCIII-like_C"/>
    <property type="match status" value="1"/>
</dbReference>
<dbReference type="CDD" id="cd13215">
    <property type="entry name" value="PH-GRAM1_AGT26"/>
    <property type="match status" value="1"/>
</dbReference>
<comment type="catalytic activity">
    <reaction evidence="20">
        <text>a sterol + UDP-alpha-D-glucose = a sterol 3-beta-D-glucoside + UDP + H(+)</text>
        <dbReference type="Rhea" id="RHEA:22724"/>
        <dbReference type="ChEBI" id="CHEBI:15378"/>
        <dbReference type="ChEBI" id="CHEBI:15889"/>
        <dbReference type="ChEBI" id="CHEBI:37424"/>
        <dbReference type="ChEBI" id="CHEBI:58223"/>
        <dbReference type="ChEBI" id="CHEBI:58885"/>
        <dbReference type="EC" id="2.4.1.173"/>
    </reaction>
    <physiologicalReaction direction="left-to-right" evidence="20">
        <dbReference type="Rhea" id="RHEA:22725"/>
    </physiologicalReaction>
</comment>
<feature type="region of interest" description="Disordered" evidence="22">
    <location>
        <begin position="63"/>
        <end position="132"/>
    </location>
</feature>
<dbReference type="GO" id="GO:0006914">
    <property type="term" value="P:autophagy"/>
    <property type="evidence" value="ECO:0007669"/>
    <property type="project" value="UniProtKB-KW"/>
</dbReference>
<keyword evidence="12" id="KW-0072">Autophagy</keyword>
<feature type="region of interest" description="Disordered" evidence="22">
    <location>
        <begin position="1"/>
        <end position="31"/>
    </location>
</feature>
<dbReference type="SUPFAM" id="SSF50729">
    <property type="entry name" value="PH domain-like"/>
    <property type="match status" value="1"/>
</dbReference>
<dbReference type="FunFam" id="3.40.50.2000:FF:000009">
    <property type="entry name" value="Sterol 3-beta-glucosyltransferase UGT80A2"/>
    <property type="match status" value="1"/>
</dbReference>
<feature type="compositionally biased region" description="Polar residues" evidence="22">
    <location>
        <begin position="1419"/>
        <end position="1432"/>
    </location>
</feature>
<dbReference type="GO" id="GO:0005737">
    <property type="term" value="C:cytoplasm"/>
    <property type="evidence" value="ECO:0007669"/>
    <property type="project" value="UniProtKB-SubCell"/>
</dbReference>
<keyword evidence="11" id="KW-0752">Steroid biosynthesis</keyword>
<dbReference type="GO" id="GO:0005975">
    <property type="term" value="P:carbohydrate metabolic process"/>
    <property type="evidence" value="ECO:0007669"/>
    <property type="project" value="InterPro"/>
</dbReference>
<dbReference type="SMART" id="SM00233">
    <property type="entry name" value="PH"/>
    <property type="match status" value="1"/>
</dbReference>
<feature type="region of interest" description="Disordered" evidence="22">
    <location>
        <begin position="602"/>
        <end position="640"/>
    </location>
</feature>
<dbReference type="FunFam" id="2.30.29.30:FF:000303">
    <property type="entry name" value="Sterol 3-beta-glucosyltransferase"/>
    <property type="match status" value="1"/>
</dbReference>
<dbReference type="GO" id="GO:0016906">
    <property type="term" value="F:sterol 3-beta-glucosyltransferase activity"/>
    <property type="evidence" value="ECO:0007669"/>
    <property type="project" value="UniProtKB-EC"/>
</dbReference>
<feature type="domain" description="PH" evidence="23">
    <location>
        <begin position="275"/>
        <end position="370"/>
    </location>
</feature>
<dbReference type="PANTHER" id="PTHR48050:SF25">
    <property type="entry name" value="STEROL 3-BETA-GLUCOSYLTRANSFERASE"/>
    <property type="match status" value="1"/>
</dbReference>
<feature type="compositionally biased region" description="Basic and acidic residues" evidence="22">
    <location>
        <begin position="1456"/>
        <end position="1466"/>
    </location>
</feature>
<feature type="compositionally biased region" description="Basic and acidic residues" evidence="22">
    <location>
        <begin position="1400"/>
        <end position="1417"/>
    </location>
</feature>
<evidence type="ECO:0000256" key="2">
    <source>
        <dbReference type="ARBA" id="ARBA00004496"/>
    </source>
</evidence>
<comment type="similarity">
    <text evidence="3">Belongs to the glycosyltransferase 28 family.</text>
</comment>
<evidence type="ECO:0000256" key="9">
    <source>
        <dbReference type="ARBA" id="ARBA00022679"/>
    </source>
</evidence>
<protein>
    <recommendedName>
        <fullName evidence="5">Sterol 3-beta-glucosyltransferase</fullName>
        <ecNumber evidence="4">2.4.1.173</ecNumber>
    </recommendedName>
    <alternativeName>
        <fullName evidence="18">Autophagy-related protein 26</fullName>
    </alternativeName>
</protein>
<feature type="region of interest" description="Disordered" evidence="22">
    <location>
        <begin position="156"/>
        <end position="175"/>
    </location>
</feature>
<feature type="compositionally biased region" description="Acidic residues" evidence="22">
    <location>
        <begin position="1433"/>
        <end position="1445"/>
    </location>
</feature>
<feature type="region of interest" description="Disordered" evidence="22">
    <location>
        <begin position="1400"/>
        <end position="1482"/>
    </location>
</feature>
<dbReference type="CDD" id="cd03784">
    <property type="entry name" value="GT1_Gtf-like"/>
    <property type="match status" value="1"/>
</dbReference>
<feature type="compositionally biased region" description="Low complexity" evidence="22">
    <location>
        <begin position="93"/>
        <end position="104"/>
    </location>
</feature>
<dbReference type="OrthoDB" id="10261837at2759"/>
<evidence type="ECO:0000256" key="6">
    <source>
        <dbReference type="ARBA" id="ARBA00022490"/>
    </source>
</evidence>
<keyword evidence="13" id="KW-0756">Sterol biosynthesis</keyword>
<reference evidence="24" key="1">
    <citation type="submission" date="2021-03" db="EMBL/GenBank/DDBJ databases">
        <authorList>
            <person name="Tagirdzhanova G."/>
        </authorList>
    </citation>
    <scope>NUCLEOTIDE SEQUENCE</scope>
</reference>
<keyword evidence="14" id="KW-0443">Lipid metabolism</keyword>